<evidence type="ECO:0000313" key="1">
    <source>
        <dbReference type="EMBL" id="KAI3959723.1"/>
    </source>
</evidence>
<protein>
    <submittedName>
        <fullName evidence="1">Uncharacterized protein</fullName>
    </submittedName>
</protein>
<gene>
    <name evidence="1" type="ORF">MKW98_018823</name>
</gene>
<accession>A0AAD4TJF7</accession>
<evidence type="ECO:0000313" key="2">
    <source>
        <dbReference type="Proteomes" id="UP001202328"/>
    </source>
</evidence>
<sequence>MSDVPTRNYIAHLSDVLEDQTQPLSQSLKYYIEFLRDASIAIENRKFPRVIVKLFKEIKKGDDPRGLKTSEMLYALNNSWSPTGR</sequence>
<proteinExistence type="predicted"/>
<organism evidence="1 2">
    <name type="scientific">Papaver atlanticum</name>
    <dbReference type="NCBI Taxonomy" id="357466"/>
    <lineage>
        <taxon>Eukaryota</taxon>
        <taxon>Viridiplantae</taxon>
        <taxon>Streptophyta</taxon>
        <taxon>Embryophyta</taxon>
        <taxon>Tracheophyta</taxon>
        <taxon>Spermatophyta</taxon>
        <taxon>Magnoliopsida</taxon>
        <taxon>Ranunculales</taxon>
        <taxon>Papaveraceae</taxon>
        <taxon>Papaveroideae</taxon>
        <taxon>Papaver</taxon>
    </lineage>
</organism>
<reference evidence="1" key="1">
    <citation type="submission" date="2022-04" db="EMBL/GenBank/DDBJ databases">
        <title>A functionally conserved STORR gene fusion in Papaver species that diverged 16.8 million years ago.</title>
        <authorList>
            <person name="Catania T."/>
        </authorList>
    </citation>
    <scope>NUCLEOTIDE SEQUENCE</scope>
    <source>
        <strain evidence="1">S-188037</strain>
    </source>
</reference>
<dbReference type="AlphaFoldDB" id="A0AAD4TJF7"/>
<feature type="non-terminal residue" evidence="1">
    <location>
        <position position="85"/>
    </location>
</feature>
<dbReference type="Proteomes" id="UP001202328">
    <property type="component" value="Unassembled WGS sequence"/>
</dbReference>
<keyword evidence="2" id="KW-1185">Reference proteome</keyword>
<dbReference type="EMBL" id="JAJJMB010000989">
    <property type="protein sequence ID" value="KAI3959723.1"/>
    <property type="molecule type" value="Genomic_DNA"/>
</dbReference>
<comment type="caution">
    <text evidence="1">The sequence shown here is derived from an EMBL/GenBank/DDBJ whole genome shotgun (WGS) entry which is preliminary data.</text>
</comment>
<name>A0AAD4TJF7_9MAGN</name>